<reference evidence="2" key="1">
    <citation type="submission" date="2020-08" db="EMBL/GenBank/DDBJ databases">
        <title>Multicomponent nature underlies the extraordinary mechanical properties of spider dragline silk.</title>
        <authorList>
            <person name="Kono N."/>
            <person name="Nakamura H."/>
            <person name="Mori M."/>
            <person name="Yoshida Y."/>
            <person name="Ohtoshi R."/>
            <person name="Malay A.D."/>
            <person name="Moran D.A.P."/>
            <person name="Tomita M."/>
            <person name="Numata K."/>
            <person name="Arakawa K."/>
        </authorList>
    </citation>
    <scope>NUCLEOTIDE SEQUENCE</scope>
</reference>
<protein>
    <submittedName>
        <fullName evidence="2">Uncharacterized protein</fullName>
    </submittedName>
</protein>
<dbReference type="EMBL" id="BMAU01021282">
    <property type="protein sequence ID" value="GFY08579.1"/>
    <property type="molecule type" value="Genomic_DNA"/>
</dbReference>
<sequence>MSPYPFSPKKSYRTTGLIAFKRSDRNTNGRRARKSTERKEDTTVLKRSSESTKLKLDGTRATARQRLFPEGWEEK</sequence>
<keyword evidence="3" id="KW-1185">Reference proteome</keyword>
<name>A0A8X6S831_TRICX</name>
<organism evidence="2 3">
    <name type="scientific">Trichonephila clavipes</name>
    <name type="common">Golden silk orbweaver</name>
    <name type="synonym">Nephila clavipes</name>
    <dbReference type="NCBI Taxonomy" id="2585209"/>
    <lineage>
        <taxon>Eukaryota</taxon>
        <taxon>Metazoa</taxon>
        <taxon>Ecdysozoa</taxon>
        <taxon>Arthropoda</taxon>
        <taxon>Chelicerata</taxon>
        <taxon>Arachnida</taxon>
        <taxon>Araneae</taxon>
        <taxon>Araneomorphae</taxon>
        <taxon>Entelegynae</taxon>
        <taxon>Araneoidea</taxon>
        <taxon>Nephilidae</taxon>
        <taxon>Trichonephila</taxon>
    </lineage>
</organism>
<feature type="region of interest" description="Disordered" evidence="1">
    <location>
        <begin position="1"/>
        <end position="75"/>
    </location>
</feature>
<proteinExistence type="predicted"/>
<comment type="caution">
    <text evidence="2">The sequence shown here is derived from an EMBL/GenBank/DDBJ whole genome shotgun (WGS) entry which is preliminary data.</text>
</comment>
<evidence type="ECO:0000256" key="1">
    <source>
        <dbReference type="SAM" id="MobiDB-lite"/>
    </source>
</evidence>
<evidence type="ECO:0000313" key="3">
    <source>
        <dbReference type="Proteomes" id="UP000887159"/>
    </source>
</evidence>
<dbReference type="Proteomes" id="UP000887159">
    <property type="component" value="Unassembled WGS sequence"/>
</dbReference>
<feature type="compositionally biased region" description="Basic and acidic residues" evidence="1">
    <location>
        <begin position="34"/>
        <end position="58"/>
    </location>
</feature>
<gene>
    <name evidence="2" type="ORF">TNCV_810121</name>
</gene>
<accession>A0A8X6S831</accession>
<evidence type="ECO:0000313" key="2">
    <source>
        <dbReference type="EMBL" id="GFY08579.1"/>
    </source>
</evidence>
<dbReference type="AlphaFoldDB" id="A0A8X6S831"/>